<feature type="domain" description="DNA methylase N-4/N-6" evidence="4">
    <location>
        <begin position="17"/>
        <end position="88"/>
    </location>
</feature>
<evidence type="ECO:0000313" key="5">
    <source>
        <dbReference type="EMBL" id="EOQ96806.1"/>
    </source>
</evidence>
<keyword evidence="2" id="KW-0808">Transferase</keyword>
<dbReference type="AlphaFoldDB" id="R9A3N5"/>
<name>R9A3N5_9LEPT</name>
<proteinExistence type="inferred from homology"/>
<organism evidence="5 6">
    <name type="scientific">Leptospira wolbachii serovar Codice str. CDC</name>
    <dbReference type="NCBI Taxonomy" id="1218599"/>
    <lineage>
        <taxon>Bacteria</taxon>
        <taxon>Pseudomonadati</taxon>
        <taxon>Spirochaetota</taxon>
        <taxon>Spirochaetia</taxon>
        <taxon>Leptospirales</taxon>
        <taxon>Leptospiraceae</taxon>
        <taxon>Leptospira</taxon>
    </lineage>
</organism>
<evidence type="ECO:0000256" key="2">
    <source>
        <dbReference type="ARBA" id="ARBA00022679"/>
    </source>
</evidence>
<evidence type="ECO:0000259" key="4">
    <source>
        <dbReference type="Pfam" id="PF01555"/>
    </source>
</evidence>
<dbReference type="OrthoDB" id="9773571at2"/>
<sequence length="489" mass="56563">MQQTLFDLNEKTVDDISNPETYKGIFSFHKYWGKKPTESLAYFIQNYTDETDIVLDPFLGSGLISRECLLRNRRFIGVDINPFSIEHTKFILDLPNPSEYIQAFNEIEKSIKEKINSTYKTENGKIASHFLWKEGSLVSVWRRPETGRNRLEADPSDIDQNQINKYSDYEPRNIRKSTFFTNSRINSKAEMAITDLFTRRALYNIDLIIDEVEKYPDPIKRALYLTLTSSSGQMSSMVFAITGRGKTKNLVSEKIEVGSWVIGFWKPNLHFEINVWNCFESRATKLYKSLQDTLIKKYTVHDSIDSLLKVNNGAAIIHANCLLSLKEIPDKSIKLICTDPPHSDRIPYLELSELWNSILNKKVIFEDEIIVSNAKERNKKKPSYINDMTLFISESSRVLKDDGLFLLYYNARDKQSWKFMELLSSTSNLNYIGAFPMEYSANSVVQDNRKGGMKTDFVLVMVKNKSIIMENHELEKLPGWISYLPKIES</sequence>
<evidence type="ECO:0000256" key="3">
    <source>
        <dbReference type="RuleBase" id="RU362026"/>
    </source>
</evidence>
<dbReference type="Gene3D" id="3.40.50.150">
    <property type="entry name" value="Vaccinia Virus protein VP39"/>
    <property type="match status" value="2"/>
</dbReference>
<dbReference type="Pfam" id="PF01555">
    <property type="entry name" value="N6_N4_Mtase"/>
    <property type="match status" value="1"/>
</dbReference>
<dbReference type="EMBL" id="AOGZ02000014">
    <property type="protein sequence ID" value="EOQ96806.1"/>
    <property type="molecule type" value="Genomic_DNA"/>
</dbReference>
<keyword evidence="6" id="KW-1185">Reference proteome</keyword>
<evidence type="ECO:0000313" key="6">
    <source>
        <dbReference type="Proteomes" id="UP000013984"/>
    </source>
</evidence>
<dbReference type="STRING" id="1218599.LEP1GSC195_3643"/>
<evidence type="ECO:0000256" key="1">
    <source>
        <dbReference type="ARBA" id="ARBA00022603"/>
    </source>
</evidence>
<dbReference type="Proteomes" id="UP000013984">
    <property type="component" value="Unassembled WGS sequence"/>
</dbReference>
<protein>
    <recommendedName>
        <fullName evidence="3">Methyltransferase</fullName>
        <ecNumber evidence="3">2.1.1.-</ecNumber>
    </recommendedName>
</protein>
<dbReference type="EC" id="2.1.1.-" evidence="3"/>
<comment type="similarity">
    <text evidence="3">Belongs to the N(4)/N(6)-methyltransferase family.</text>
</comment>
<accession>R9A3N5</accession>
<dbReference type="RefSeq" id="WP_015682136.1">
    <property type="nucleotide sequence ID" value="NZ_AOGZ02000014.1"/>
</dbReference>
<dbReference type="PRINTS" id="PR00508">
    <property type="entry name" value="S21N4MTFRASE"/>
</dbReference>
<dbReference type="GO" id="GO:0008170">
    <property type="term" value="F:N-methyltransferase activity"/>
    <property type="evidence" value="ECO:0007669"/>
    <property type="project" value="InterPro"/>
</dbReference>
<dbReference type="GO" id="GO:0032259">
    <property type="term" value="P:methylation"/>
    <property type="evidence" value="ECO:0007669"/>
    <property type="project" value="UniProtKB-KW"/>
</dbReference>
<dbReference type="InterPro" id="IPR002941">
    <property type="entry name" value="DNA_methylase_N4/N6"/>
</dbReference>
<dbReference type="InterPro" id="IPR029063">
    <property type="entry name" value="SAM-dependent_MTases_sf"/>
</dbReference>
<gene>
    <name evidence="5" type="ORF">LEP1GSC195_3643</name>
</gene>
<dbReference type="SUPFAM" id="SSF53335">
    <property type="entry name" value="S-adenosyl-L-methionine-dependent methyltransferases"/>
    <property type="match status" value="2"/>
</dbReference>
<reference evidence="5" key="1">
    <citation type="submission" date="2013-04" db="EMBL/GenBank/DDBJ databases">
        <authorList>
            <person name="Harkins D.M."/>
            <person name="Durkin A.S."/>
            <person name="Brinkac L.M."/>
            <person name="Haft D.H."/>
            <person name="Selengut J.D."/>
            <person name="Sanka R."/>
            <person name="DePew J."/>
            <person name="Purushe J."/>
            <person name="Galloway R.L."/>
            <person name="Vinetz J.M."/>
            <person name="Sutton G.G."/>
            <person name="Nierman W.C."/>
            <person name="Fouts D.E."/>
        </authorList>
    </citation>
    <scope>NUCLEOTIDE SEQUENCE [LARGE SCALE GENOMIC DNA]</scope>
    <source>
        <strain evidence="5">CDC</strain>
    </source>
</reference>
<dbReference type="InterPro" id="IPR001091">
    <property type="entry name" value="RM_Methyltransferase"/>
</dbReference>
<comment type="caution">
    <text evidence="5">The sequence shown here is derived from an EMBL/GenBank/DDBJ whole genome shotgun (WGS) entry which is preliminary data.</text>
</comment>
<keyword evidence="1 5" id="KW-0489">Methyltransferase</keyword>
<dbReference type="GO" id="GO:0003677">
    <property type="term" value="F:DNA binding"/>
    <property type="evidence" value="ECO:0007669"/>
    <property type="project" value="InterPro"/>
</dbReference>